<dbReference type="PANTHER" id="PTHR13379:SF0">
    <property type="entry name" value="UPF0415 PROTEIN C7ORF25"/>
    <property type="match status" value="1"/>
</dbReference>
<dbReference type="PANTHER" id="PTHR13379">
    <property type="entry name" value="UNCHARACTERIZED DUF1308"/>
    <property type="match status" value="1"/>
</dbReference>
<evidence type="ECO:0000259" key="2">
    <source>
        <dbReference type="Pfam" id="PF07000"/>
    </source>
</evidence>
<sequence>MGNSSYGVRSIIDQAEEYVECSKLYPCLFQTPKIIFIFTNGISTNIATKLEAYGITVEGARLNYVETEEISVLSKDDIRESPNTGVPNIEDLSTKNVSNIAKLNLDVSAMLAYCSSVTNGSANMYDFDVPVLKQQAEWERLRPQKPILDKYFKGKKLYCCDTAKNNFINIVKTVGGLNEKIRAEELLERLTVLPDGADSKDTIEEDNVDEIFSKIQFTMDKSLKLGGKIKQRSLTIFTFGDRIRAVTVTANDGFVRAAKQQGINFVVFVHESRALTEQKEKAKAIPIIK</sequence>
<feature type="domain" description="DUF1308" evidence="2">
    <location>
        <begin position="103"/>
        <end position="281"/>
    </location>
</feature>
<dbReference type="Pfam" id="PF07000">
    <property type="entry name" value="DUF1308"/>
    <property type="match status" value="1"/>
</dbReference>
<gene>
    <name evidence="4" type="ORF">NQ314_017717</name>
</gene>
<accession>A0AAV8WTI2</accession>
<evidence type="ECO:0000313" key="5">
    <source>
        <dbReference type="Proteomes" id="UP001162156"/>
    </source>
</evidence>
<evidence type="ECO:0008006" key="6">
    <source>
        <dbReference type="Google" id="ProtNLM"/>
    </source>
</evidence>
<feature type="domain" description="DUF5614" evidence="3">
    <location>
        <begin position="2"/>
        <end position="63"/>
    </location>
</feature>
<name>A0AAV8WTI2_9CUCU</name>
<keyword evidence="5" id="KW-1185">Reference proteome</keyword>
<comment type="caution">
    <text evidence="4">The sequence shown here is derived from an EMBL/GenBank/DDBJ whole genome shotgun (WGS) entry which is preliminary data.</text>
</comment>
<dbReference type="AlphaFoldDB" id="A0AAV8WTI2"/>
<dbReference type="InterPro" id="IPR010733">
    <property type="entry name" value="DUF1308"/>
</dbReference>
<evidence type="ECO:0000256" key="1">
    <source>
        <dbReference type="ARBA" id="ARBA00006588"/>
    </source>
</evidence>
<organism evidence="4 5">
    <name type="scientific">Rhamnusium bicolor</name>
    <dbReference type="NCBI Taxonomy" id="1586634"/>
    <lineage>
        <taxon>Eukaryota</taxon>
        <taxon>Metazoa</taxon>
        <taxon>Ecdysozoa</taxon>
        <taxon>Arthropoda</taxon>
        <taxon>Hexapoda</taxon>
        <taxon>Insecta</taxon>
        <taxon>Pterygota</taxon>
        <taxon>Neoptera</taxon>
        <taxon>Endopterygota</taxon>
        <taxon>Coleoptera</taxon>
        <taxon>Polyphaga</taxon>
        <taxon>Cucujiformia</taxon>
        <taxon>Chrysomeloidea</taxon>
        <taxon>Cerambycidae</taxon>
        <taxon>Lepturinae</taxon>
        <taxon>Rhagiini</taxon>
        <taxon>Rhamnusium</taxon>
    </lineage>
</organism>
<proteinExistence type="inferred from homology"/>
<dbReference type="Pfam" id="PF18474">
    <property type="entry name" value="DUF5614"/>
    <property type="match status" value="1"/>
</dbReference>
<evidence type="ECO:0000313" key="4">
    <source>
        <dbReference type="EMBL" id="KAJ8929580.1"/>
    </source>
</evidence>
<dbReference type="InterPro" id="IPR041076">
    <property type="entry name" value="DUF5614"/>
</dbReference>
<reference evidence="4" key="1">
    <citation type="journal article" date="2023" name="Insect Mol. Biol.">
        <title>Genome sequencing provides insights into the evolution of gene families encoding plant cell wall-degrading enzymes in longhorned beetles.</title>
        <authorList>
            <person name="Shin N.R."/>
            <person name="Okamura Y."/>
            <person name="Kirsch R."/>
            <person name="Pauchet Y."/>
        </authorList>
    </citation>
    <scope>NUCLEOTIDE SEQUENCE</scope>
    <source>
        <strain evidence="4">RBIC_L_NR</strain>
    </source>
</reference>
<comment type="similarity">
    <text evidence="1">Belongs to the UPF0415 family.</text>
</comment>
<dbReference type="EMBL" id="JANEYF010004957">
    <property type="protein sequence ID" value="KAJ8929580.1"/>
    <property type="molecule type" value="Genomic_DNA"/>
</dbReference>
<protein>
    <recommendedName>
        <fullName evidence="6">DUF1308 domain-containing protein</fullName>
    </recommendedName>
</protein>
<evidence type="ECO:0000259" key="3">
    <source>
        <dbReference type="Pfam" id="PF18474"/>
    </source>
</evidence>
<dbReference type="Proteomes" id="UP001162156">
    <property type="component" value="Unassembled WGS sequence"/>
</dbReference>